<keyword evidence="8 14" id="KW-0963">Cytoplasm</keyword>
<keyword evidence="10 14" id="KW-0479">Metal-binding</keyword>
<evidence type="ECO:0000256" key="13">
    <source>
        <dbReference type="ARBA" id="ARBA00023211"/>
    </source>
</evidence>
<dbReference type="GO" id="GO:0006298">
    <property type="term" value="P:mismatch repair"/>
    <property type="evidence" value="ECO:0007669"/>
    <property type="project" value="TreeGrafter"/>
</dbReference>
<gene>
    <name evidence="14" type="primary">rnhB</name>
    <name evidence="18" type="ORF">HYY65_01825</name>
</gene>
<evidence type="ECO:0000256" key="9">
    <source>
        <dbReference type="ARBA" id="ARBA00022722"/>
    </source>
</evidence>
<evidence type="ECO:0000256" key="14">
    <source>
        <dbReference type="HAMAP-Rule" id="MF_00052"/>
    </source>
</evidence>
<evidence type="ECO:0000256" key="5">
    <source>
        <dbReference type="ARBA" id="ARBA00007383"/>
    </source>
</evidence>
<dbReference type="SUPFAM" id="SSF53098">
    <property type="entry name" value="Ribonuclease H-like"/>
    <property type="match status" value="1"/>
</dbReference>
<dbReference type="CDD" id="cd07182">
    <property type="entry name" value="RNase_HII_bacteria_HII_like"/>
    <property type="match status" value="1"/>
</dbReference>
<dbReference type="GO" id="GO:0030145">
    <property type="term" value="F:manganese ion binding"/>
    <property type="evidence" value="ECO:0007669"/>
    <property type="project" value="UniProtKB-UniRule"/>
</dbReference>
<comment type="function">
    <text evidence="3 14 16">Endonuclease that specifically degrades the RNA of RNA-DNA hybrids.</text>
</comment>
<evidence type="ECO:0000256" key="2">
    <source>
        <dbReference type="ARBA" id="ARBA00001946"/>
    </source>
</evidence>
<sequence length="208" mass="22691">MDWWAREQAARAAGFIRIAGVDEAGRGPLAGPVVAAAVHFPVPVPIPDLNDSKKLKPAAREALYERITTCGAKWGLGIVAAPEIDRINIRQATLRAMCEAVAGLEFPPDLILVDGLDRLPLPTAQETLIGGDACCASIAAASILAKVTRDRLMDEFELKFPQYGFSLHKGYPTRLHLDRLKLYGPCPIHRRTFRGVSELPLAKKAFRS</sequence>
<dbReference type="GO" id="GO:0032299">
    <property type="term" value="C:ribonuclease H2 complex"/>
    <property type="evidence" value="ECO:0007669"/>
    <property type="project" value="TreeGrafter"/>
</dbReference>
<organism evidence="18 19">
    <name type="scientific">Tectimicrobiota bacterium</name>
    <dbReference type="NCBI Taxonomy" id="2528274"/>
    <lineage>
        <taxon>Bacteria</taxon>
        <taxon>Pseudomonadati</taxon>
        <taxon>Nitrospinota/Tectimicrobiota group</taxon>
        <taxon>Candidatus Tectimicrobiota</taxon>
    </lineage>
</organism>
<evidence type="ECO:0000256" key="16">
    <source>
        <dbReference type="RuleBase" id="RU003515"/>
    </source>
</evidence>
<dbReference type="HAMAP" id="MF_00052_B">
    <property type="entry name" value="RNase_HII_B"/>
    <property type="match status" value="1"/>
</dbReference>
<feature type="binding site" evidence="14 15">
    <location>
        <position position="114"/>
    </location>
    <ligand>
        <name>a divalent metal cation</name>
        <dbReference type="ChEBI" id="CHEBI:60240"/>
    </ligand>
</feature>
<evidence type="ECO:0000256" key="4">
    <source>
        <dbReference type="ARBA" id="ARBA00004496"/>
    </source>
</evidence>
<evidence type="ECO:0000256" key="3">
    <source>
        <dbReference type="ARBA" id="ARBA00004065"/>
    </source>
</evidence>
<evidence type="ECO:0000256" key="12">
    <source>
        <dbReference type="ARBA" id="ARBA00022801"/>
    </source>
</evidence>
<feature type="binding site" evidence="14 15">
    <location>
        <position position="23"/>
    </location>
    <ligand>
        <name>a divalent metal cation</name>
        <dbReference type="ChEBI" id="CHEBI:60240"/>
    </ligand>
</feature>
<dbReference type="EC" id="3.1.26.4" evidence="6 14"/>
<comment type="similarity">
    <text evidence="5 14 16">Belongs to the RNase HII family.</text>
</comment>
<keyword evidence="9 14" id="KW-0540">Nuclease</keyword>
<dbReference type="InterPro" id="IPR012337">
    <property type="entry name" value="RNaseH-like_sf"/>
</dbReference>
<comment type="cofactor">
    <cofactor evidence="14 15">
        <name>Mn(2+)</name>
        <dbReference type="ChEBI" id="CHEBI:29035"/>
    </cofactor>
    <cofactor evidence="14 15">
        <name>Mg(2+)</name>
        <dbReference type="ChEBI" id="CHEBI:18420"/>
    </cofactor>
    <text evidence="14 15">Manganese or magnesium. Binds 1 divalent metal ion per monomer in the absence of substrate. May bind a second metal ion after substrate binding.</text>
</comment>
<evidence type="ECO:0000256" key="11">
    <source>
        <dbReference type="ARBA" id="ARBA00022759"/>
    </source>
</evidence>
<dbReference type="InterPro" id="IPR001352">
    <property type="entry name" value="RNase_HII/HIII"/>
</dbReference>
<keyword evidence="11 14" id="KW-0255">Endonuclease</keyword>
<dbReference type="InterPro" id="IPR036397">
    <property type="entry name" value="RNaseH_sf"/>
</dbReference>
<protein>
    <recommendedName>
        <fullName evidence="7 14">Ribonuclease HII</fullName>
        <shortName evidence="14">RNase HII</shortName>
        <ecNumber evidence="6 14">3.1.26.4</ecNumber>
    </recommendedName>
</protein>
<evidence type="ECO:0000256" key="8">
    <source>
        <dbReference type="ARBA" id="ARBA00022490"/>
    </source>
</evidence>
<dbReference type="AlphaFoldDB" id="A0A932GMD9"/>
<keyword evidence="12 14" id="KW-0378">Hydrolase</keyword>
<comment type="caution">
    <text evidence="18">The sequence shown here is derived from an EMBL/GenBank/DDBJ whole genome shotgun (WGS) entry which is preliminary data.</text>
</comment>
<dbReference type="NCBIfam" id="NF000595">
    <property type="entry name" value="PRK00015.1-3"/>
    <property type="match status" value="1"/>
</dbReference>
<dbReference type="Pfam" id="PF01351">
    <property type="entry name" value="RNase_HII"/>
    <property type="match status" value="1"/>
</dbReference>
<reference evidence="18" key="1">
    <citation type="submission" date="2020-07" db="EMBL/GenBank/DDBJ databases">
        <title>Huge and variable diversity of episymbiotic CPR bacteria and DPANN archaea in groundwater ecosystems.</title>
        <authorList>
            <person name="He C.Y."/>
            <person name="Keren R."/>
            <person name="Whittaker M."/>
            <person name="Farag I.F."/>
            <person name="Doudna J."/>
            <person name="Cate J.H.D."/>
            <person name="Banfield J.F."/>
        </authorList>
    </citation>
    <scope>NUCLEOTIDE SEQUENCE</scope>
    <source>
        <strain evidence="18">NC_groundwater_717_Ag_S-0.2um_59_8</strain>
    </source>
</reference>
<dbReference type="GO" id="GO:0004523">
    <property type="term" value="F:RNA-DNA hybrid ribonuclease activity"/>
    <property type="evidence" value="ECO:0007669"/>
    <property type="project" value="UniProtKB-UniRule"/>
</dbReference>
<dbReference type="NCBIfam" id="NF000594">
    <property type="entry name" value="PRK00015.1-1"/>
    <property type="match status" value="1"/>
</dbReference>
<comment type="catalytic activity">
    <reaction evidence="1 14 15 16">
        <text>Endonucleolytic cleavage to 5'-phosphomonoester.</text>
        <dbReference type="EC" id="3.1.26.4"/>
    </reaction>
</comment>
<dbReference type="PROSITE" id="PS51975">
    <property type="entry name" value="RNASE_H_2"/>
    <property type="match status" value="1"/>
</dbReference>
<accession>A0A932GMD9</accession>
<feature type="binding site" evidence="14 15">
    <location>
        <position position="22"/>
    </location>
    <ligand>
        <name>a divalent metal cation</name>
        <dbReference type="ChEBI" id="CHEBI:60240"/>
    </ligand>
</feature>
<dbReference type="EMBL" id="JACPSX010000032">
    <property type="protein sequence ID" value="MBI3013813.1"/>
    <property type="molecule type" value="Genomic_DNA"/>
</dbReference>
<dbReference type="GO" id="GO:0003723">
    <property type="term" value="F:RNA binding"/>
    <property type="evidence" value="ECO:0007669"/>
    <property type="project" value="UniProtKB-UniRule"/>
</dbReference>
<dbReference type="PANTHER" id="PTHR10954:SF18">
    <property type="entry name" value="RIBONUCLEASE HII"/>
    <property type="match status" value="1"/>
</dbReference>
<name>A0A932GMD9_UNCTE</name>
<comment type="cofactor">
    <cofactor evidence="2">
        <name>Mg(2+)</name>
        <dbReference type="ChEBI" id="CHEBI:18420"/>
    </cofactor>
</comment>
<dbReference type="InterPro" id="IPR024567">
    <property type="entry name" value="RNase_HII/HIII_dom"/>
</dbReference>
<dbReference type="InterPro" id="IPR022898">
    <property type="entry name" value="RNase_HII"/>
</dbReference>
<evidence type="ECO:0000256" key="10">
    <source>
        <dbReference type="ARBA" id="ARBA00022723"/>
    </source>
</evidence>
<evidence type="ECO:0000256" key="15">
    <source>
        <dbReference type="PROSITE-ProRule" id="PRU01319"/>
    </source>
</evidence>
<dbReference type="PANTHER" id="PTHR10954">
    <property type="entry name" value="RIBONUCLEASE H2 SUBUNIT A"/>
    <property type="match status" value="1"/>
</dbReference>
<dbReference type="GO" id="GO:0005737">
    <property type="term" value="C:cytoplasm"/>
    <property type="evidence" value="ECO:0007669"/>
    <property type="project" value="UniProtKB-SubCell"/>
</dbReference>
<evidence type="ECO:0000259" key="17">
    <source>
        <dbReference type="PROSITE" id="PS51975"/>
    </source>
</evidence>
<dbReference type="Proteomes" id="UP000741360">
    <property type="component" value="Unassembled WGS sequence"/>
</dbReference>
<evidence type="ECO:0000256" key="7">
    <source>
        <dbReference type="ARBA" id="ARBA00019179"/>
    </source>
</evidence>
<dbReference type="Gene3D" id="3.30.420.10">
    <property type="entry name" value="Ribonuclease H-like superfamily/Ribonuclease H"/>
    <property type="match status" value="1"/>
</dbReference>
<evidence type="ECO:0000313" key="18">
    <source>
        <dbReference type="EMBL" id="MBI3013813.1"/>
    </source>
</evidence>
<feature type="domain" description="RNase H type-2" evidence="17">
    <location>
        <begin position="16"/>
        <end position="205"/>
    </location>
</feature>
<comment type="subcellular location">
    <subcellularLocation>
        <location evidence="4 14">Cytoplasm</location>
    </subcellularLocation>
</comment>
<evidence type="ECO:0000313" key="19">
    <source>
        <dbReference type="Proteomes" id="UP000741360"/>
    </source>
</evidence>
<evidence type="ECO:0000256" key="1">
    <source>
        <dbReference type="ARBA" id="ARBA00000077"/>
    </source>
</evidence>
<keyword evidence="13 14" id="KW-0464">Manganese</keyword>
<evidence type="ECO:0000256" key="6">
    <source>
        <dbReference type="ARBA" id="ARBA00012180"/>
    </source>
</evidence>
<dbReference type="GO" id="GO:0043137">
    <property type="term" value="P:DNA replication, removal of RNA primer"/>
    <property type="evidence" value="ECO:0007669"/>
    <property type="project" value="TreeGrafter"/>
</dbReference>
<proteinExistence type="inferred from homology"/>